<protein>
    <recommendedName>
        <fullName evidence="4">Ion transport domain-containing protein</fullName>
    </recommendedName>
</protein>
<dbReference type="GO" id="GO:0005886">
    <property type="term" value="C:plasma membrane"/>
    <property type="evidence" value="ECO:0007669"/>
    <property type="project" value="TreeGrafter"/>
</dbReference>
<keyword evidence="1" id="KW-0812">Transmembrane</keyword>
<reference evidence="3" key="2">
    <citation type="submission" date="2010-04" db="EMBL/GenBank/DDBJ databases">
        <authorList>
            <person name="Buell R."/>
            <person name="Hamilton J."/>
            <person name="Hostetler J."/>
        </authorList>
    </citation>
    <scope>NUCLEOTIDE SEQUENCE [LARGE SCALE GENOMIC DNA]</scope>
    <source>
        <strain evidence="3">DAOM:BR144</strain>
    </source>
</reference>
<name>K3WXR1_GLOUD</name>
<feature type="transmembrane region" description="Helical" evidence="1">
    <location>
        <begin position="66"/>
        <end position="88"/>
    </location>
</feature>
<evidence type="ECO:0000256" key="1">
    <source>
        <dbReference type="SAM" id="Phobius"/>
    </source>
</evidence>
<evidence type="ECO:0000313" key="2">
    <source>
        <dbReference type="EnsemblProtists" id="PYU1_T009759"/>
    </source>
</evidence>
<keyword evidence="3" id="KW-1185">Reference proteome</keyword>
<dbReference type="Gene3D" id="1.10.287.70">
    <property type="match status" value="1"/>
</dbReference>
<keyword evidence="1" id="KW-1133">Transmembrane helix</keyword>
<dbReference type="GO" id="GO:0042391">
    <property type="term" value="P:regulation of membrane potential"/>
    <property type="evidence" value="ECO:0007669"/>
    <property type="project" value="TreeGrafter"/>
</dbReference>
<dbReference type="EMBL" id="GL376615">
    <property type="status" value="NOT_ANNOTATED_CDS"/>
    <property type="molecule type" value="Genomic_DNA"/>
</dbReference>
<reference evidence="3" key="1">
    <citation type="journal article" date="2010" name="Genome Biol.">
        <title>Genome sequence of the necrotrophic plant pathogen Pythium ultimum reveals original pathogenicity mechanisms and effector repertoire.</title>
        <authorList>
            <person name="Levesque C.A."/>
            <person name="Brouwer H."/>
            <person name="Cano L."/>
            <person name="Hamilton J.P."/>
            <person name="Holt C."/>
            <person name="Huitema E."/>
            <person name="Raffaele S."/>
            <person name="Robideau G.P."/>
            <person name="Thines M."/>
            <person name="Win J."/>
            <person name="Zerillo M.M."/>
            <person name="Beakes G.W."/>
            <person name="Boore J.L."/>
            <person name="Busam D."/>
            <person name="Dumas B."/>
            <person name="Ferriera S."/>
            <person name="Fuerstenberg S.I."/>
            <person name="Gachon C.M."/>
            <person name="Gaulin E."/>
            <person name="Govers F."/>
            <person name="Grenville-Briggs L."/>
            <person name="Horner N."/>
            <person name="Hostetler J."/>
            <person name="Jiang R.H."/>
            <person name="Johnson J."/>
            <person name="Krajaejun T."/>
            <person name="Lin H."/>
            <person name="Meijer H.J."/>
            <person name="Moore B."/>
            <person name="Morris P."/>
            <person name="Phuntmart V."/>
            <person name="Puiu D."/>
            <person name="Shetty J."/>
            <person name="Stajich J.E."/>
            <person name="Tripathy S."/>
            <person name="Wawra S."/>
            <person name="van West P."/>
            <person name="Whitty B.R."/>
            <person name="Coutinho P.M."/>
            <person name="Henrissat B."/>
            <person name="Martin F."/>
            <person name="Thomas P.D."/>
            <person name="Tyler B.M."/>
            <person name="De Vries R.P."/>
            <person name="Kamoun S."/>
            <person name="Yandell M."/>
            <person name="Tisserat N."/>
            <person name="Buell C.R."/>
        </authorList>
    </citation>
    <scope>NUCLEOTIDE SEQUENCE</scope>
    <source>
        <strain evidence="3">DAOM:BR144</strain>
    </source>
</reference>
<proteinExistence type="predicted"/>
<evidence type="ECO:0008006" key="4">
    <source>
        <dbReference type="Google" id="ProtNLM"/>
    </source>
</evidence>
<keyword evidence="1" id="KW-0472">Membrane</keyword>
<dbReference type="HOGENOM" id="CLU_1307059_0_0_1"/>
<reference evidence="2" key="3">
    <citation type="submission" date="2015-02" db="UniProtKB">
        <authorList>
            <consortium name="EnsemblProtists"/>
        </authorList>
    </citation>
    <scope>IDENTIFICATION</scope>
    <source>
        <strain evidence="2">DAOM BR144</strain>
    </source>
</reference>
<dbReference type="eggNOG" id="KOG0498">
    <property type="taxonomic scope" value="Eukaryota"/>
</dbReference>
<dbReference type="EnsemblProtists" id="PYU1_T009759">
    <property type="protein sequence ID" value="PYU1_T009759"/>
    <property type="gene ID" value="PYU1_G009741"/>
</dbReference>
<dbReference type="AlphaFoldDB" id="K3WXR1"/>
<dbReference type="InParanoid" id="K3WXR1"/>
<dbReference type="VEuPathDB" id="FungiDB:PYU1_G009741"/>
<feature type="transmembrane region" description="Helical" evidence="1">
    <location>
        <begin position="134"/>
        <end position="161"/>
    </location>
</feature>
<dbReference type="PANTHER" id="PTHR10217:SF435">
    <property type="entry name" value="POTASSIUM VOLTAGE-GATED CHANNEL PROTEIN EAG"/>
    <property type="match status" value="1"/>
</dbReference>
<dbReference type="Proteomes" id="UP000019132">
    <property type="component" value="Unassembled WGS sequence"/>
</dbReference>
<organism evidence="2 3">
    <name type="scientific">Globisporangium ultimum (strain ATCC 200006 / CBS 805.95 / DAOM BR144)</name>
    <name type="common">Pythium ultimum</name>
    <dbReference type="NCBI Taxonomy" id="431595"/>
    <lineage>
        <taxon>Eukaryota</taxon>
        <taxon>Sar</taxon>
        <taxon>Stramenopiles</taxon>
        <taxon>Oomycota</taxon>
        <taxon>Peronosporomycetes</taxon>
        <taxon>Pythiales</taxon>
        <taxon>Pythiaceae</taxon>
        <taxon>Globisporangium</taxon>
    </lineage>
</organism>
<dbReference type="PANTHER" id="PTHR10217">
    <property type="entry name" value="VOLTAGE AND LIGAND GATED POTASSIUM CHANNEL"/>
    <property type="match status" value="1"/>
</dbReference>
<dbReference type="GO" id="GO:0005249">
    <property type="term" value="F:voltage-gated potassium channel activity"/>
    <property type="evidence" value="ECO:0007669"/>
    <property type="project" value="TreeGrafter"/>
</dbReference>
<evidence type="ECO:0000313" key="3">
    <source>
        <dbReference type="Proteomes" id="UP000019132"/>
    </source>
</evidence>
<accession>K3WXR1</accession>
<dbReference type="InterPro" id="IPR050818">
    <property type="entry name" value="KCNH_animal-type"/>
</dbReference>
<sequence length="211" mass="24243">MGDHHNAVQKEADEAHLLFHTLFRVPRLYHILVALNEFMVLSRRLCVDEDFFAWLFYSRYSHLMRIIRLIFLVVLSAQYMACGCHIVTRDDPDAPNATPPGASTFERYVSDVHYSILLIQGQGDSNRTTLNQNIYSIFAVLLRSVILTIVFGNVAMLVSNFNANSTNYQRKMEVVFCNNEQNATPTRITRAYPPVLRSLVAGVRISGWWHY</sequence>